<reference evidence="3" key="1">
    <citation type="journal article" date="2017" name="Nat. Commun.">
        <title>The asparagus genome sheds light on the origin and evolution of a young Y chromosome.</title>
        <authorList>
            <person name="Harkess A."/>
            <person name="Zhou J."/>
            <person name="Xu C."/>
            <person name="Bowers J.E."/>
            <person name="Van der Hulst R."/>
            <person name="Ayyampalayam S."/>
            <person name="Mercati F."/>
            <person name="Riccardi P."/>
            <person name="McKain M.R."/>
            <person name="Kakrana A."/>
            <person name="Tang H."/>
            <person name="Ray J."/>
            <person name="Groenendijk J."/>
            <person name="Arikit S."/>
            <person name="Mathioni S.M."/>
            <person name="Nakano M."/>
            <person name="Shan H."/>
            <person name="Telgmann-Rauber A."/>
            <person name="Kanno A."/>
            <person name="Yue Z."/>
            <person name="Chen H."/>
            <person name="Li W."/>
            <person name="Chen Y."/>
            <person name="Xu X."/>
            <person name="Zhang Y."/>
            <person name="Luo S."/>
            <person name="Chen H."/>
            <person name="Gao J."/>
            <person name="Mao Z."/>
            <person name="Pires J.C."/>
            <person name="Luo M."/>
            <person name="Kudrna D."/>
            <person name="Wing R.A."/>
            <person name="Meyers B.C."/>
            <person name="Yi K."/>
            <person name="Kong H."/>
            <person name="Lavrijsen P."/>
            <person name="Sunseri F."/>
            <person name="Falavigna A."/>
            <person name="Ye Y."/>
            <person name="Leebens-Mack J.H."/>
            <person name="Chen G."/>
        </authorList>
    </citation>
    <scope>NUCLEOTIDE SEQUENCE [LARGE SCALE GENOMIC DNA]</scope>
    <source>
        <strain evidence="3">cv. DH0086</strain>
    </source>
</reference>
<keyword evidence="3" id="KW-1185">Reference proteome</keyword>
<feature type="domain" description="Retrovirus-related Pol polyprotein from transposon TNT 1-94-like beta-barrel" evidence="1">
    <location>
        <begin position="1"/>
        <end position="56"/>
    </location>
</feature>
<dbReference type="InterPro" id="IPR054722">
    <property type="entry name" value="PolX-like_BBD"/>
</dbReference>
<accession>A0A5P1F4T5</accession>
<dbReference type="AlphaFoldDB" id="A0A5P1F4T5"/>
<sequence>MLDNGVIYHVCPRRECFSSFEKLDSGVVYMGDNRACQILRIGRIHIKMFDKTVRELYGGELTTSVDSTRLWHLGLCHSSIDLEMGAHTYNLTSSEHFDVSKKTNVNFDTSIPRKKGLLGGVHTNVWRPSKEASLEVLVVSNRMKKCEIGKKVKVLHFDFGRRYKRDLFLHLSRAHGILRHFGGTEILGQRDEMADFMESDAAPYWVEITLDHTVSFEIPAEVTQLGYHLDLGADDELVDSNAAGRYDLDMIISSPQVEVFNLFQFGTIGNTIICRTVGDIGKEL</sequence>
<organism evidence="2 3">
    <name type="scientific">Asparagus officinalis</name>
    <name type="common">Garden asparagus</name>
    <dbReference type="NCBI Taxonomy" id="4686"/>
    <lineage>
        <taxon>Eukaryota</taxon>
        <taxon>Viridiplantae</taxon>
        <taxon>Streptophyta</taxon>
        <taxon>Embryophyta</taxon>
        <taxon>Tracheophyta</taxon>
        <taxon>Spermatophyta</taxon>
        <taxon>Magnoliopsida</taxon>
        <taxon>Liliopsida</taxon>
        <taxon>Asparagales</taxon>
        <taxon>Asparagaceae</taxon>
        <taxon>Asparagoideae</taxon>
        <taxon>Asparagus</taxon>
    </lineage>
</organism>
<name>A0A5P1F4T5_ASPOF</name>
<protein>
    <recommendedName>
        <fullName evidence="1">Retrovirus-related Pol polyprotein from transposon TNT 1-94-like beta-barrel domain-containing protein</fullName>
    </recommendedName>
</protein>
<gene>
    <name evidence="2" type="ORF">A4U43_C04F12500</name>
</gene>
<dbReference type="EMBL" id="CM007384">
    <property type="protein sequence ID" value="ONK71799.1"/>
    <property type="molecule type" value="Genomic_DNA"/>
</dbReference>
<dbReference type="Pfam" id="PF22936">
    <property type="entry name" value="Pol_BBD"/>
    <property type="match status" value="1"/>
</dbReference>
<dbReference type="Gramene" id="ONK71799">
    <property type="protein sequence ID" value="ONK71799"/>
    <property type="gene ID" value="A4U43_C04F12500"/>
</dbReference>
<dbReference type="Proteomes" id="UP000243459">
    <property type="component" value="Chromosome 4"/>
</dbReference>
<proteinExistence type="predicted"/>
<evidence type="ECO:0000313" key="3">
    <source>
        <dbReference type="Proteomes" id="UP000243459"/>
    </source>
</evidence>
<evidence type="ECO:0000259" key="1">
    <source>
        <dbReference type="Pfam" id="PF22936"/>
    </source>
</evidence>
<evidence type="ECO:0000313" key="2">
    <source>
        <dbReference type="EMBL" id="ONK71799.1"/>
    </source>
</evidence>